<evidence type="ECO:0000256" key="6">
    <source>
        <dbReference type="ARBA" id="ARBA00022927"/>
    </source>
</evidence>
<dbReference type="GO" id="GO:0005737">
    <property type="term" value="C:cytoplasm"/>
    <property type="evidence" value="ECO:0007669"/>
    <property type="project" value="UniProtKB-SubCell"/>
</dbReference>
<dbReference type="VEuPathDB" id="TriTrypDB:TcG_02176"/>
<keyword evidence="5" id="KW-0963">Cytoplasm</keyword>
<comment type="similarity">
    <text evidence="3">Belongs to the exportin family.</text>
</comment>
<dbReference type="VEuPathDB" id="TriTrypDB:TcCLB.503689.40"/>
<dbReference type="VEuPathDB" id="TriTrypDB:TCSYLVIO_000516"/>
<dbReference type="AlphaFoldDB" id="A0A2V2WBU1"/>
<dbReference type="VEuPathDB" id="TriTrypDB:TcCLB.509573.50"/>
<evidence type="ECO:0000313" key="8">
    <source>
        <dbReference type="EMBL" id="PWV05712.1"/>
    </source>
</evidence>
<name>A0A2V2WBU1_TRYCR</name>
<evidence type="ECO:0000256" key="3">
    <source>
        <dbReference type="ARBA" id="ARBA00009466"/>
    </source>
</evidence>
<dbReference type="VEuPathDB" id="TriTrypDB:TcYC6_0064660"/>
<dbReference type="PANTHER" id="PTHR12596:SF19">
    <property type="entry name" value="IMPORTIN N-TERMINAL DOMAIN-CONTAINING PROTEIN"/>
    <property type="match status" value="1"/>
</dbReference>
<comment type="caution">
    <text evidence="8">The sequence shown here is derived from an EMBL/GenBank/DDBJ whole genome shotgun (WGS) entry which is preliminary data.</text>
</comment>
<proteinExistence type="inferred from homology"/>
<dbReference type="VEuPathDB" id="TriTrypDB:BCY84_05393"/>
<keyword evidence="6" id="KW-0653">Protein transport</keyword>
<organism evidence="8 9">
    <name type="scientific">Trypanosoma cruzi</name>
    <dbReference type="NCBI Taxonomy" id="5693"/>
    <lineage>
        <taxon>Eukaryota</taxon>
        <taxon>Discoba</taxon>
        <taxon>Euglenozoa</taxon>
        <taxon>Kinetoplastea</taxon>
        <taxon>Metakinetoplastina</taxon>
        <taxon>Trypanosomatida</taxon>
        <taxon>Trypanosomatidae</taxon>
        <taxon>Trypanosoma</taxon>
        <taxon>Schizotrypanum</taxon>
    </lineage>
</organism>
<dbReference type="VEuPathDB" id="TriTrypDB:ECC02_003049"/>
<dbReference type="PANTHER" id="PTHR12596">
    <property type="entry name" value="EXPORTIN 4,7-RELATED"/>
    <property type="match status" value="1"/>
</dbReference>
<evidence type="ECO:0000256" key="1">
    <source>
        <dbReference type="ARBA" id="ARBA00004123"/>
    </source>
</evidence>
<dbReference type="InterPro" id="IPR044189">
    <property type="entry name" value="XPO4/7-like"/>
</dbReference>
<sequence>MKRGLMMSSRLNNLEGVEGFSSLLYGGDKAALQLLTEIGWDGMAAAMGLSLMQKVLQESTSAYAIFFVSQTLRQLVKSKFGTADLVSLESFLSWLIVQRHNSLNASSVDVLIRLLCAVVKQGFCDAPELQSFPHRVTAALKLEESNCSDGHIALSCAILVAFIEEAERAEGTARSLINHKRMITCFRNACLLPIFRAASQCLKRIQQTDGKAICGLVALVKRILLFDFTCSCDEAADDVMTCEFPLEWAADLVDQGLLVKLFDLYATPVTNPSFLCDVLEAITPLVSVNAPLYSSRQQQAEWMNKILSATLSIMESRSHLEEATVLREFCRLLNRIKPNFTIDEMRKAPCYQRWVRAVAEFTKLCFQNWHHARQSFLSLTSIWAKLVGSQSYCKDGCTLFELLAPDVCLSYMMSHQEQAVRFATSGEASLFGEYILDEDAETSSLEFEFVSQILRFCGEEAEKYIAKEISSLLEALKIPEVRSSPQLFCVCERLAFIITLASSWLGSYRFSRNGRALDSTVLLACLNVVRQSSQMNFSRSLPSATSRHFHRSLLAFLRFAWHITLLNRMDGSKKLQESLQLSLAAKDFGTLATFILELVVDEVLDCVCSCSDQTVFEAIHLLSEMAQSPSTAVVLRKLPQFDDTRLMLDASNVKTSRNAAVFYRVEYHLSRIRAQVHFLGCNSESSRADFVRPLFEELEMCLRGGMAVADGQLDSFTRVICLWRGVFRSCVGQNEYNVLLRRFFPCLFLLTQQLQNQLGTVCGVQLLRLINEITENRYRRINFGANGVEGYHLFREVSSSLEMAVHLVRRALGSGELCLGEWGLKCLRILIHTGRNILSGGYCNLGVLRLYEDKALKTCLTVLWQAMMLVDRHRFCQYEKLAKAYLMLAGELLRELHLWFLCEVPVGELLHVIHMLEISLGYYISGSASLASQSADALGIFTGVLCCAECDSVEHRDRVCGSLLHADPNLFSRLLRLTLDVVLSRKCPSSKAEVLLRSLIALDGESFRRLAGEFAEIALSAGKDAEVRAAFELLGSSACESVRKNNRSLFTKEFQHFSTLVTGCLG</sequence>
<dbReference type="GO" id="GO:0005049">
    <property type="term" value="F:nuclear export signal receptor activity"/>
    <property type="evidence" value="ECO:0007669"/>
    <property type="project" value="InterPro"/>
</dbReference>
<dbReference type="SUPFAM" id="SSF48371">
    <property type="entry name" value="ARM repeat"/>
    <property type="match status" value="1"/>
</dbReference>
<comment type="subcellular location">
    <subcellularLocation>
        <location evidence="2">Cytoplasm</location>
    </subcellularLocation>
    <subcellularLocation>
        <location evidence="1">Nucleus</location>
    </subcellularLocation>
</comment>
<evidence type="ECO:0000256" key="5">
    <source>
        <dbReference type="ARBA" id="ARBA00022490"/>
    </source>
</evidence>
<dbReference type="GO" id="GO:0006611">
    <property type="term" value="P:protein export from nucleus"/>
    <property type="evidence" value="ECO:0007669"/>
    <property type="project" value="TreeGrafter"/>
</dbReference>
<keyword evidence="7" id="KW-0539">Nucleus</keyword>
<dbReference type="GO" id="GO:0005643">
    <property type="term" value="C:nuclear pore"/>
    <property type="evidence" value="ECO:0007669"/>
    <property type="project" value="TreeGrafter"/>
</dbReference>
<dbReference type="Proteomes" id="UP000246078">
    <property type="component" value="Unassembled WGS sequence"/>
</dbReference>
<accession>A0A2V2WBU1</accession>
<dbReference type="VEuPathDB" id="TriTrypDB:TcBrA4_0019160"/>
<evidence type="ECO:0000256" key="2">
    <source>
        <dbReference type="ARBA" id="ARBA00004496"/>
    </source>
</evidence>
<evidence type="ECO:0000256" key="4">
    <source>
        <dbReference type="ARBA" id="ARBA00022448"/>
    </source>
</evidence>
<protein>
    <submittedName>
        <fullName evidence="8">Uncharacterized protein</fullName>
    </submittedName>
</protein>
<dbReference type="VEuPathDB" id="TriTrypDB:C4B63_21g30"/>
<gene>
    <name evidence="8" type="ORF">C3747_125g5</name>
</gene>
<dbReference type="VEuPathDB" id="TriTrypDB:TCDM_03328"/>
<dbReference type="VEuPathDB" id="TriTrypDB:Tc_MARK_9876"/>
<evidence type="ECO:0000313" key="9">
    <source>
        <dbReference type="Proteomes" id="UP000246078"/>
    </source>
</evidence>
<dbReference type="EMBL" id="PRFC01000125">
    <property type="protein sequence ID" value="PWV05712.1"/>
    <property type="molecule type" value="Genomic_DNA"/>
</dbReference>
<dbReference type="InterPro" id="IPR016024">
    <property type="entry name" value="ARM-type_fold"/>
</dbReference>
<evidence type="ECO:0000256" key="7">
    <source>
        <dbReference type="ARBA" id="ARBA00023242"/>
    </source>
</evidence>
<reference evidence="8 9" key="1">
    <citation type="journal article" date="2018" name="Microb. Genom.">
        <title>Expanding an expanded genome: long-read sequencing of Trypanosoma cruzi.</title>
        <authorList>
            <person name="Berna L."/>
            <person name="Rodriguez M."/>
            <person name="Chiribao M.L."/>
            <person name="Parodi-Talice A."/>
            <person name="Pita S."/>
            <person name="Rijo G."/>
            <person name="Alvarez-Valin F."/>
            <person name="Robello C."/>
        </authorList>
    </citation>
    <scope>NUCLEOTIDE SEQUENCE [LARGE SCALE GENOMIC DNA]</scope>
    <source>
        <strain evidence="8 9">TCC</strain>
    </source>
</reference>
<dbReference type="VEuPathDB" id="TriTrypDB:C3747_125g5"/>
<dbReference type="VEuPathDB" id="TriTrypDB:TcCL_NonESM04360"/>
<keyword evidence="4" id="KW-0813">Transport</keyword>